<accession>A0A9W6CNE7</accession>
<proteinExistence type="predicted"/>
<sequence length="117" mass="11622">MRLCGLVPVGSAAGAAMPEPDDRLAGAGSIMEEGTGPVIRAGFGAVKLEVGGAEGAVPDGVSVCAQAGTMTVAERRAAARSAGNPRMAFTSGFTAEPLSDADVQNCAQCPSLVMDKL</sequence>
<dbReference type="Proteomes" id="UP001144397">
    <property type="component" value="Unassembled WGS sequence"/>
</dbReference>
<name>A0A9W6CNE7_XANFL</name>
<dbReference type="AlphaFoldDB" id="A0A9W6CNE7"/>
<organism evidence="1 2">
    <name type="scientific">Xanthobacter flavus</name>
    <dbReference type="NCBI Taxonomy" id="281"/>
    <lineage>
        <taxon>Bacteria</taxon>
        <taxon>Pseudomonadati</taxon>
        <taxon>Pseudomonadota</taxon>
        <taxon>Alphaproteobacteria</taxon>
        <taxon>Hyphomicrobiales</taxon>
        <taxon>Xanthobacteraceae</taxon>
        <taxon>Xanthobacter</taxon>
    </lineage>
</organism>
<dbReference type="EMBL" id="BSDO01000004">
    <property type="protein sequence ID" value="GLI23241.1"/>
    <property type="molecule type" value="Genomic_DNA"/>
</dbReference>
<comment type="caution">
    <text evidence="1">The sequence shown here is derived from an EMBL/GenBank/DDBJ whole genome shotgun (WGS) entry which is preliminary data.</text>
</comment>
<reference evidence="1" key="1">
    <citation type="submission" date="2022-12" db="EMBL/GenBank/DDBJ databases">
        <title>Reference genome sequencing for broad-spectrum identification of bacterial and archaeal isolates by mass spectrometry.</title>
        <authorList>
            <person name="Sekiguchi Y."/>
            <person name="Tourlousse D.M."/>
        </authorList>
    </citation>
    <scope>NUCLEOTIDE SEQUENCE</scope>
    <source>
        <strain evidence="1">301</strain>
    </source>
</reference>
<protein>
    <submittedName>
        <fullName evidence="1">Uncharacterized protein</fullName>
    </submittedName>
</protein>
<evidence type="ECO:0000313" key="2">
    <source>
        <dbReference type="Proteomes" id="UP001144397"/>
    </source>
</evidence>
<evidence type="ECO:0000313" key="1">
    <source>
        <dbReference type="EMBL" id="GLI23241.1"/>
    </source>
</evidence>
<gene>
    <name evidence="1" type="ORF">XFLAVUS301_29150</name>
</gene>